<dbReference type="GO" id="GO:0005525">
    <property type="term" value="F:GTP binding"/>
    <property type="evidence" value="ECO:0007669"/>
    <property type="project" value="UniProtKB-KW"/>
</dbReference>
<name>A0A8J4PYL9_9MYCE</name>
<keyword evidence="5" id="KW-0812">Transmembrane</keyword>
<dbReference type="GO" id="GO:0003924">
    <property type="term" value="F:GTPase activity"/>
    <property type="evidence" value="ECO:0007669"/>
    <property type="project" value="InterPro"/>
</dbReference>
<evidence type="ECO:0000313" key="7">
    <source>
        <dbReference type="EMBL" id="KAF2076371.1"/>
    </source>
</evidence>
<accession>A0A8J4PYL9</accession>
<gene>
    <name evidence="7" type="ORF">CYY_002328</name>
</gene>
<protein>
    <recommendedName>
        <fullName evidence="6">GB1/RHD3-type G domain-containing protein</fullName>
    </recommendedName>
</protein>
<keyword evidence="1" id="KW-0547">Nucleotide-binding</keyword>
<keyword evidence="2" id="KW-0378">Hydrolase</keyword>
<keyword evidence="5" id="KW-0472">Membrane</keyword>
<dbReference type="InterPro" id="IPR036543">
    <property type="entry name" value="Guanylate-bd_C_sf"/>
</dbReference>
<dbReference type="EMBL" id="AJWJ01000063">
    <property type="protein sequence ID" value="KAF2076371.1"/>
    <property type="molecule type" value="Genomic_DNA"/>
</dbReference>
<evidence type="ECO:0000313" key="8">
    <source>
        <dbReference type="Proteomes" id="UP000695562"/>
    </source>
</evidence>
<evidence type="ECO:0000256" key="5">
    <source>
        <dbReference type="SAM" id="Phobius"/>
    </source>
</evidence>
<evidence type="ECO:0000256" key="1">
    <source>
        <dbReference type="ARBA" id="ARBA00022741"/>
    </source>
</evidence>
<proteinExistence type="inferred from homology"/>
<evidence type="ECO:0000256" key="3">
    <source>
        <dbReference type="ARBA" id="ARBA00023134"/>
    </source>
</evidence>
<dbReference type="Gene3D" id="3.40.50.300">
    <property type="entry name" value="P-loop containing nucleotide triphosphate hydrolases"/>
    <property type="match status" value="1"/>
</dbReference>
<dbReference type="SUPFAM" id="SSF52540">
    <property type="entry name" value="P-loop containing nucleoside triphosphate hydrolases"/>
    <property type="match status" value="1"/>
</dbReference>
<keyword evidence="3" id="KW-0342">GTP-binding</keyword>
<evidence type="ECO:0000259" key="6">
    <source>
        <dbReference type="PROSITE" id="PS51715"/>
    </source>
</evidence>
<keyword evidence="5" id="KW-1133">Transmembrane helix</keyword>
<dbReference type="InterPro" id="IPR015894">
    <property type="entry name" value="Guanylate-bd_N"/>
</dbReference>
<organism evidence="7 8">
    <name type="scientific">Polysphondylium violaceum</name>
    <dbReference type="NCBI Taxonomy" id="133409"/>
    <lineage>
        <taxon>Eukaryota</taxon>
        <taxon>Amoebozoa</taxon>
        <taxon>Evosea</taxon>
        <taxon>Eumycetozoa</taxon>
        <taxon>Dictyostelia</taxon>
        <taxon>Dictyosteliales</taxon>
        <taxon>Dictyosteliaceae</taxon>
        <taxon>Polysphondylium</taxon>
    </lineage>
</organism>
<dbReference type="Proteomes" id="UP000695562">
    <property type="component" value="Unassembled WGS sequence"/>
</dbReference>
<dbReference type="InterPro" id="IPR027417">
    <property type="entry name" value="P-loop_NTPase"/>
</dbReference>
<dbReference type="OrthoDB" id="2135133at2759"/>
<keyword evidence="8" id="KW-1185">Reference proteome</keyword>
<dbReference type="InterPro" id="IPR030386">
    <property type="entry name" value="G_GB1_RHD3_dom"/>
</dbReference>
<evidence type="ECO:0000256" key="4">
    <source>
        <dbReference type="PROSITE-ProRule" id="PRU01052"/>
    </source>
</evidence>
<dbReference type="CDD" id="cd01851">
    <property type="entry name" value="GBP"/>
    <property type="match status" value="1"/>
</dbReference>
<dbReference type="AlphaFoldDB" id="A0A8J4PYL9"/>
<comment type="caution">
    <text evidence="7">The sequence shown here is derived from an EMBL/GenBank/DDBJ whole genome shotgun (WGS) entry which is preliminary data.</text>
</comment>
<sequence length="799" mass="92438">MIKFFYNNNNILSICFTLYILLVSITTCYTASTTGDKLIENENFKELIQPIQLIYPDKDHQRLLINETSMNILNSLIDYDLSILGVVGTFHSGKSFLLNQLLDTTDRFTVGPTVHPETMGIWVWASKVRYAGKLHNLLLLDTEGFYSSNVSETYDAKIFAITTLLSSHLIYNSVKIIDQSALEYLELLSRRTQLFALKSQMKSESLQSQKKQQSTITDIKATDHIDSLLQILQFPSLTWVVQDFFQDIGGITATQWLHNLLKAHSRDSDSNLSIGEIFPSIECHTLFIPSGDRDTLRYLNRAKMSDLNPTYIRELNQLKHSLFNSLKPKLSGPAFGTLLRLLVDVANGNKFPTVPSIWSGFIKQQQQNALEDSITGYKEKISLFKTVDPPFNQDQFLELEKNSFNYANELYKQLLFGLEEAYNPGLITLHTLLKELFVLFSKENQNRIKTFNQKIYQDSFLDFQKKVEGIEIPISSKQLLSLLDSFKFESILQYKKGTDLFKLSESFDYFMGMLENDMVRVSASKQNQNTKELELLLTKAVAVVCEKYKSDMAQIKYPIPIAELKIKHKELFKESEQTFKKIASISSQENSYYAYHAMFEKNISELHDKVFGHNEMAIREKCKQETNRCVYDFKKSASQILLPVEEDYLQKNLEQYKAKSIQLFKNSLVIFDNSDAYKEEFINLQVKLEQQIDLKNKENVEQMKLIVMEYLNTVKVMMKSRYSSYWFQYSFENEAHQEADKRISQKIQSKSLRDKVIKQFIETDLKDEMNSLFKLSTLIITLSIGVLIILVISLYSRSS</sequence>
<dbReference type="PANTHER" id="PTHR10751">
    <property type="entry name" value="GUANYLATE BINDING PROTEIN"/>
    <property type="match status" value="1"/>
</dbReference>
<dbReference type="SUPFAM" id="SSF48340">
    <property type="entry name" value="Interferon-induced guanylate-binding protein 1 (GBP1), C-terminal domain"/>
    <property type="match status" value="1"/>
</dbReference>
<comment type="similarity">
    <text evidence="4">Belongs to the TRAFAC class dynamin-like GTPase superfamily. GB1/RHD3 GTPase family.</text>
</comment>
<evidence type="ECO:0000256" key="2">
    <source>
        <dbReference type="ARBA" id="ARBA00022801"/>
    </source>
</evidence>
<feature type="domain" description="GB1/RHD3-type G" evidence="6">
    <location>
        <begin position="78"/>
        <end position="253"/>
    </location>
</feature>
<reference evidence="7" key="1">
    <citation type="submission" date="2020-01" db="EMBL/GenBank/DDBJ databases">
        <title>Development of genomics and gene disruption for Polysphondylium violaceum indicates a role for the polyketide synthase stlB in stalk morphogenesis.</title>
        <authorList>
            <person name="Narita B."/>
            <person name="Kawabe Y."/>
            <person name="Kin K."/>
            <person name="Saito T."/>
            <person name="Gibbs R."/>
            <person name="Kuspa A."/>
            <person name="Muzny D."/>
            <person name="Queller D."/>
            <person name="Richards S."/>
            <person name="Strassman J."/>
            <person name="Sucgang R."/>
            <person name="Worley K."/>
            <person name="Schaap P."/>
        </authorList>
    </citation>
    <scope>NUCLEOTIDE SEQUENCE</scope>
    <source>
        <strain evidence="7">QSvi11</strain>
    </source>
</reference>
<dbReference type="Pfam" id="PF02263">
    <property type="entry name" value="GBP"/>
    <property type="match status" value="1"/>
</dbReference>
<dbReference type="PROSITE" id="PS51715">
    <property type="entry name" value="G_GB1_RHD3"/>
    <property type="match status" value="1"/>
</dbReference>
<feature type="transmembrane region" description="Helical" evidence="5">
    <location>
        <begin position="775"/>
        <end position="795"/>
    </location>
</feature>